<evidence type="ECO:0000256" key="1">
    <source>
        <dbReference type="SAM" id="MobiDB-lite"/>
    </source>
</evidence>
<dbReference type="CDD" id="cd09275">
    <property type="entry name" value="RNase_HI_RT_DIRS1"/>
    <property type="match status" value="1"/>
</dbReference>
<feature type="compositionally biased region" description="Low complexity" evidence="1">
    <location>
        <begin position="1818"/>
        <end position="1841"/>
    </location>
</feature>
<feature type="compositionally biased region" description="Polar residues" evidence="1">
    <location>
        <begin position="1467"/>
        <end position="1481"/>
    </location>
</feature>
<dbReference type="CDD" id="cd01650">
    <property type="entry name" value="RT_nLTR_like"/>
    <property type="match status" value="1"/>
</dbReference>
<sequence>MFGGLEEKRKRTFPVNAKIKALIDKEWKKSEKMGSLPSSSKRRYPFEDKDSESWEKIPKIDGAVAKCLKRSSLPLEDSGVLKDPLDKKAVTEEEVSRLLASSRPTTCTSDPIPSHLLQSLSPAITSHLTKIFNLSLTSGIFPSSFKHAIIHPLLKKPSLDQNCAANYRPVSNLPFISKLLERLVHSRLTRYLSDNSLLDPLQSGFRSLHSTETALIKVSNDLLTAKSNGHYSMLILLDLSAAFDTVDHQLLLTMLRSIGLKDTVLSWFSSYLSDRSFTVCFAGSSSSHLPLTVGVPQGSVLGPLLFSLYTAPIGQTISRFGFQYHLYADDTQLYTSAPDITPTFLENTSDCLTAVSNIMSSLYLKLNLSKTELLVFSPSTNLPLPDIAISVCGSTITPKQHARCLGVILDSDLSFTPYIRSLARSSYLHLKNISRIRPFLNFDSAKTLTVSLIHSRLDYCNSLLIGLPLAKLSPLQSVLNAAARIIFLTNRYTDASTLCQSLHWLPIHSRIQYKTTTLIHKALHGSAPPYISSLVSVYHPTRALRSANDLRRNFIITPRRKSQQEQSALETEILGLVHKKVLQEVPVQEEGDGFYSPLFLIQKPDGSWRTIINLRKLNQSIENYTFKMESINTTIKLLFQHCFMAGRHTRILTDNRAVVAYVNHQGGTRSKGLMNASKLLFQLAEHLLSLSALHIRGIENTQADFLSRRGLRQGEWSLNPQIFQQIVQSCGSPEIDLFANSHNKKVRKFCSLNPREHPFAVDALLIPWKFSLAYAFPPIVMIPAVIRKIREDQARIILKAPFWPRRPWFSLLRQMSVTDPWILPEIPDLLTQGPVTHSQVFDDRIVLRPDPAYLPKVVQKFHRSQEITLPSFCSNPKNPGEQKFHMLDVRRSMLQYISMTSVAELFSTPPNNKQRKSNRLESSKAESPSSVLVEVSAMQTPEESGEMVVSPLDSTKTTRRKQYSRDAVSRLLQSPASPELRKEDGSATVEIPAVTSKNRKSVGLSGIKRIMRTPKQKVTPITDPHALRKLLRTPTEPESSRAYSRRSTKLDVLGIDRLMKTPKEKSAPIEDFTGLRRIMKTPKQKAEAVQDFAGLKRITRTPKHKGQPVEDLVGVKQTMSTPKEKSLPVEDMVGIKRIMRTPKVRGQPVEDMIGIKRIMKTPKERGQPVEDIALNHLLSTPIESIQSTESTRPIEEIFGIKNLIKTPPKSSVSEEALSKDRGSRSAKSAKRGRPAKRLSLLVDTPSGQAAHDTVHVQIMQECFIPISREVVKSYPSRGRPSTSRVVSSSDILKDLVESGEMTSPKHRGRLSSAAKSPTGSKAEEISPTLRGIRKAMAEEPNEFFLIADGNLTSPARKGRPSSMVETPKESVSDTVSGVTSPSRRGRPSSKAEAPSESLAILDLENVIPTVIEVTSPSHRGSRSSTGKAPNKSLSTSDAKVTSPTQRGRPKTVAEEPKESVPIADGKVTSQARKARSSTTVESLKPSDIVSEAISSRRSGRPSSKSEAPKESPTISDGETVMPTVSEVISPSRRGRQSSTGKAAEITSPSRRGKPISYAEESKETVSIVKITSPSRRGRTSTTTEGPKEPVSDVVIEEVISPRRMGRAGAKSEAANRSHAVSDGETIMPTVSEAISPSRRGRTSFTGKALESRSTSDVKVTSPTQSGRHKIVAEESKESVADGKVTSPARKGRPSITASKESEVREATSPRRIGRSSSKSEAPRESRAVSDRELASPTQHERLGSRRGRQSSSTISNDPATSPAPKGRQSTTTDVLKEVLDVTSPSRRGRAIKTTSPALEESVPSVETKLASPTRRGRPSSSSVTNASSLPTSPTRRQSTTTEMLEEVPEVTSPSRRGRSIKTSAPNEFVPSVETKLASPTHRGRTSTAVTNAPELPTSPARTGRQSTATEALEVPEVISPSRRGRAIKTTTLAPEESVPSETNLPTSPAPKERQSTITEAIEKSIPVPAVTSPVRRGRPIKSSAPDKSVTTAETQLTSPGHVEENKAPLQSPMNQFSQLPQH</sequence>
<dbReference type="PANTHER" id="PTHR33332">
    <property type="entry name" value="REVERSE TRANSCRIPTASE DOMAIN-CONTAINING PROTEIN"/>
    <property type="match status" value="1"/>
</dbReference>
<feature type="region of interest" description="Disordered" evidence="1">
    <location>
        <begin position="1413"/>
        <end position="2022"/>
    </location>
</feature>
<feature type="compositionally biased region" description="Basic and acidic residues" evidence="1">
    <location>
        <begin position="1720"/>
        <end position="1743"/>
    </location>
</feature>
<dbReference type="InterPro" id="IPR012568">
    <property type="entry name" value="KI67R"/>
</dbReference>
<feature type="compositionally biased region" description="Polar residues" evidence="1">
    <location>
        <begin position="1413"/>
        <end position="1445"/>
    </location>
</feature>
<gene>
    <name evidence="3" type="ORF">RIMI_LOCUS21288371</name>
</gene>
<feature type="compositionally biased region" description="Basic residues" evidence="1">
    <location>
        <begin position="1227"/>
        <end position="1236"/>
    </location>
</feature>
<feature type="domain" description="Reverse transcriptase" evidence="2">
    <location>
        <begin position="134"/>
        <end position="409"/>
    </location>
</feature>
<organism evidence="3 4">
    <name type="scientific">Ranitomeya imitator</name>
    <name type="common">mimic poison frog</name>
    <dbReference type="NCBI Taxonomy" id="111125"/>
    <lineage>
        <taxon>Eukaryota</taxon>
        <taxon>Metazoa</taxon>
        <taxon>Chordata</taxon>
        <taxon>Craniata</taxon>
        <taxon>Vertebrata</taxon>
        <taxon>Euteleostomi</taxon>
        <taxon>Amphibia</taxon>
        <taxon>Batrachia</taxon>
        <taxon>Anura</taxon>
        <taxon>Neobatrachia</taxon>
        <taxon>Hyloidea</taxon>
        <taxon>Dendrobatidae</taxon>
        <taxon>Dendrobatinae</taxon>
        <taxon>Ranitomeya</taxon>
    </lineage>
</organism>
<dbReference type="InterPro" id="IPR000477">
    <property type="entry name" value="RT_dom"/>
</dbReference>
<feature type="compositionally biased region" description="Polar residues" evidence="1">
    <location>
        <begin position="1899"/>
        <end position="1909"/>
    </location>
</feature>
<dbReference type="SUPFAM" id="SSF56672">
    <property type="entry name" value="DNA/RNA polymerases"/>
    <property type="match status" value="2"/>
</dbReference>
<feature type="compositionally biased region" description="Polar residues" evidence="1">
    <location>
        <begin position="2011"/>
        <end position="2022"/>
    </location>
</feature>
<evidence type="ECO:0000313" key="3">
    <source>
        <dbReference type="EMBL" id="CAJ0966409.1"/>
    </source>
</evidence>
<dbReference type="Gene3D" id="1.10.287.3160">
    <property type="match status" value="1"/>
</dbReference>
<feature type="compositionally biased region" description="Polar residues" evidence="1">
    <location>
        <begin position="1372"/>
        <end position="1382"/>
    </location>
</feature>
<protein>
    <recommendedName>
        <fullName evidence="2">Reverse transcriptase domain-containing protein</fullName>
    </recommendedName>
</protein>
<evidence type="ECO:0000313" key="4">
    <source>
        <dbReference type="Proteomes" id="UP001176940"/>
    </source>
</evidence>
<feature type="compositionally biased region" description="Low complexity" evidence="1">
    <location>
        <begin position="1571"/>
        <end position="1583"/>
    </location>
</feature>
<dbReference type="EMBL" id="CAUEEQ010074471">
    <property type="protein sequence ID" value="CAJ0966409.1"/>
    <property type="molecule type" value="Genomic_DNA"/>
</dbReference>
<keyword evidence="4" id="KW-1185">Reference proteome</keyword>
<evidence type="ECO:0000259" key="2">
    <source>
        <dbReference type="PROSITE" id="PS50878"/>
    </source>
</evidence>
<dbReference type="Proteomes" id="UP001176940">
    <property type="component" value="Unassembled WGS sequence"/>
</dbReference>
<feature type="region of interest" description="Disordered" evidence="1">
    <location>
        <begin position="907"/>
        <end position="985"/>
    </location>
</feature>
<comment type="caution">
    <text evidence="3">The sequence shown here is derived from an EMBL/GenBank/DDBJ whole genome shotgun (WGS) entry which is preliminary data.</text>
</comment>
<dbReference type="Gene3D" id="3.10.10.10">
    <property type="entry name" value="HIV Type 1 Reverse Transcriptase, subunit A, domain 1"/>
    <property type="match status" value="1"/>
</dbReference>
<feature type="region of interest" description="Disordered" evidence="1">
    <location>
        <begin position="29"/>
        <end position="50"/>
    </location>
</feature>
<feature type="compositionally biased region" description="Polar residues" evidence="1">
    <location>
        <begin position="1988"/>
        <end position="1998"/>
    </location>
</feature>
<feature type="region of interest" description="Disordered" evidence="1">
    <location>
        <begin position="1209"/>
        <end position="1237"/>
    </location>
</feature>
<dbReference type="InterPro" id="IPR043502">
    <property type="entry name" value="DNA/RNA_pol_sf"/>
</dbReference>
<dbReference type="SMART" id="SM01295">
    <property type="entry name" value="K167R"/>
    <property type="match status" value="1"/>
</dbReference>
<proteinExistence type="predicted"/>
<feature type="compositionally biased region" description="Basic and acidic residues" evidence="1">
    <location>
        <begin position="1670"/>
        <end position="1680"/>
    </location>
</feature>
<feature type="compositionally biased region" description="Basic and acidic residues" evidence="1">
    <location>
        <begin position="1699"/>
        <end position="1708"/>
    </location>
</feature>
<reference evidence="3" key="1">
    <citation type="submission" date="2023-07" db="EMBL/GenBank/DDBJ databases">
        <authorList>
            <person name="Stuckert A."/>
        </authorList>
    </citation>
    <scope>NUCLEOTIDE SEQUENCE</scope>
</reference>
<feature type="region of interest" description="Disordered" evidence="1">
    <location>
        <begin position="1298"/>
        <end position="1327"/>
    </location>
</feature>
<dbReference type="Pfam" id="PF00078">
    <property type="entry name" value="RVT_1"/>
    <property type="match status" value="1"/>
</dbReference>
<feature type="compositionally biased region" description="Polar residues" evidence="1">
    <location>
        <begin position="1656"/>
        <end position="1665"/>
    </location>
</feature>
<accession>A0ABN9MLA9</accession>
<name>A0ABN9MLA9_9NEOB</name>
<dbReference type="PROSITE" id="PS50878">
    <property type="entry name" value="RT_POL"/>
    <property type="match status" value="1"/>
</dbReference>
<feature type="region of interest" description="Disordered" evidence="1">
    <location>
        <begin position="1348"/>
        <end position="1397"/>
    </location>
</feature>